<dbReference type="Pfam" id="PF13041">
    <property type="entry name" value="PPR_2"/>
    <property type="match status" value="2"/>
</dbReference>
<comment type="similarity">
    <text evidence="1">Belongs to the CCM1 family.</text>
</comment>
<dbReference type="EMBL" id="QJNU01000231">
    <property type="protein sequence ID" value="RYP04029.1"/>
    <property type="molecule type" value="Genomic_DNA"/>
</dbReference>
<dbReference type="InterPro" id="IPR011990">
    <property type="entry name" value="TPR-like_helical_dom_sf"/>
</dbReference>
<protein>
    <submittedName>
        <fullName evidence="7">Uncharacterized protein</fullName>
    </submittedName>
</protein>
<dbReference type="InterPro" id="IPR002885">
    <property type="entry name" value="PPR_rpt"/>
</dbReference>
<evidence type="ECO:0000313" key="8">
    <source>
        <dbReference type="Proteomes" id="UP000293360"/>
    </source>
</evidence>
<dbReference type="Gene3D" id="1.25.40.10">
    <property type="entry name" value="Tetratricopeptide repeat domain"/>
    <property type="match status" value="2"/>
</dbReference>
<gene>
    <name evidence="7" type="ORF">DL764_004723</name>
</gene>
<dbReference type="PANTHER" id="PTHR47447:SF17">
    <property type="entry name" value="OS12G0638900 PROTEIN"/>
    <property type="match status" value="1"/>
</dbReference>
<sequence>MPTPYICRQCVVRLAQSSARHLKSKRSRLYTQVVPASATPSTLPPFPEASPSLSYAHRQPDEVEKLQRYGLDVSKSLSRAEWDRSDDDGATEEPDSWWDGTLKKFVPRPRNSWQEIVNSPRATSARDLKAKIMGAFGDYRVVHQDLMHIYGLSHSEARHAVDQLERLLWGWSRSEAAARLDNFHLWKRDFGRHLQKISQNIPDSEPQTQAPRMGPWASLAKEDSATINAAWQRLGQKKREQMWPQMVASALTSNPGILPTFIKVTFDPDRCPNYILEDVVYLLFRSLKSLQSSKEWDNQMAELVMFLLERCPPRYLVFDQHVLHETIRLLDPNELVHFYEAVKQTEHPLHSNTLLHIASRFAKSSAHKVNAADVICSLTEIPDFDINAPAPASVCTSLLTLGESDPFPEGPGEPDELFRALLERGFRPNLLGLTALMRNFCVRGHLDTAWKIFDLLLQHNFEPDAHVFSILLNGSKNSFDIPSTRKLIEIVFSRGAWTEVIVDEFLHLMFLHNEAQPEERRRQRKANNAWRPMLQVFSKFYKLAPLQRFFTFPLENVIAGRDVHPRHETPITSLAAALRPQPEHMLMKPTSNALLLLLAAHARSINHPVTISLCWRRLHFLLRGDDPVAVRLIKEKGTMIYDIYIRALMQFQETLWVPMRILRPMIVNAEKEKAVTGGNIRHPFPSVHTWTTLLNGFKNHNHVRGAVSVLRMMVELGNIQPNLVTWNALIKAFARVGDVRGAVRAMRLLEEAGFSSDDRTVEAFSILPRERREEAIRLLEESRKEPIDLADPGAAVGGVRARQETRRPLGLNLAVPSSNRIPTRLRPVGALQPLPPGLEEQLDKSRQEWDRHVAEIERRRRASSGHEVNTSYRLNDRRPLGSRAGHPAPRPGATRRILSVISD</sequence>
<evidence type="ECO:0000256" key="1">
    <source>
        <dbReference type="ARBA" id="ARBA00006192"/>
    </source>
</evidence>
<dbReference type="PANTHER" id="PTHR47447">
    <property type="entry name" value="OS03G0856100 PROTEIN"/>
    <property type="match status" value="1"/>
</dbReference>
<feature type="region of interest" description="Disordered" evidence="6">
    <location>
        <begin position="827"/>
        <end position="846"/>
    </location>
</feature>
<feature type="repeat" description="PPR" evidence="5">
    <location>
        <begin position="429"/>
        <end position="463"/>
    </location>
</feature>
<comment type="function">
    <text evidence="3">Regulates mitochondrial small subunit maturation by controlling 15S rRNA 5'-end processing. Localizes to the 5' precursor of the 15S rRNA in a position that is subsequently occupied by mS47 in the mature yeast mtSSU. Uses structure and sequence-specific RNA recognition, binding to a single-stranded region of the precursor and specifically recognizing bases -6 to -1. The exchange of Ccm1 for mS47 is coupled to the irreversible removal of precursor rRNA that is accompanied by conformational changes of the mitoribosomal proteins uS5m and mS26. These conformational changes signal completion of 5'-end rRNA processing through protection of the mature 5'-end of the 15S rRNA and stabilization of mS47. The removal of the 5' precursor together with the dissociation of Ccm1 may be catalyzed by the 5'-3' exoribonuclease Pet127. Involved in the specific removal of group I introns in mitochondrial encoded transcripts.</text>
</comment>
<organism evidence="7 8">
    <name type="scientific">Monosporascus ibericus</name>
    <dbReference type="NCBI Taxonomy" id="155417"/>
    <lineage>
        <taxon>Eukaryota</taxon>
        <taxon>Fungi</taxon>
        <taxon>Dikarya</taxon>
        <taxon>Ascomycota</taxon>
        <taxon>Pezizomycotina</taxon>
        <taxon>Sordariomycetes</taxon>
        <taxon>Xylariomycetidae</taxon>
        <taxon>Xylariales</taxon>
        <taxon>Xylariales incertae sedis</taxon>
        <taxon>Monosporascus</taxon>
    </lineage>
</organism>
<keyword evidence="2" id="KW-0677">Repeat</keyword>
<dbReference type="AlphaFoldDB" id="A0A4V1XAV1"/>
<dbReference type="OrthoDB" id="185373at2759"/>
<evidence type="ECO:0000256" key="4">
    <source>
        <dbReference type="ARBA" id="ARBA00044511"/>
    </source>
</evidence>
<feature type="repeat" description="PPR" evidence="5">
    <location>
        <begin position="722"/>
        <end position="756"/>
    </location>
</feature>
<comment type="caution">
    <text evidence="7">The sequence shown here is derived from an EMBL/GenBank/DDBJ whole genome shotgun (WGS) entry which is preliminary data.</text>
</comment>
<dbReference type="NCBIfam" id="TIGR00756">
    <property type="entry name" value="PPR"/>
    <property type="match status" value="3"/>
</dbReference>
<evidence type="ECO:0000256" key="3">
    <source>
        <dbReference type="ARBA" id="ARBA00044493"/>
    </source>
</evidence>
<dbReference type="PROSITE" id="PS51375">
    <property type="entry name" value="PPR"/>
    <property type="match status" value="2"/>
</dbReference>
<feature type="region of interest" description="Disordered" evidence="6">
    <location>
        <begin position="858"/>
        <end position="903"/>
    </location>
</feature>
<accession>A0A4V1XAV1</accession>
<dbReference type="STRING" id="155417.A0A4V1XAV1"/>
<comment type="subunit">
    <text evidence="4">Binds to mitochondrial small subunit 15S rRNA.</text>
</comment>
<evidence type="ECO:0000256" key="2">
    <source>
        <dbReference type="ARBA" id="ARBA00022737"/>
    </source>
</evidence>
<dbReference type="Proteomes" id="UP000293360">
    <property type="component" value="Unassembled WGS sequence"/>
</dbReference>
<proteinExistence type="inferred from homology"/>
<evidence type="ECO:0000256" key="5">
    <source>
        <dbReference type="PROSITE-ProRule" id="PRU00708"/>
    </source>
</evidence>
<evidence type="ECO:0000256" key="6">
    <source>
        <dbReference type="SAM" id="MobiDB-lite"/>
    </source>
</evidence>
<keyword evidence="8" id="KW-1185">Reference proteome</keyword>
<evidence type="ECO:0000313" key="7">
    <source>
        <dbReference type="EMBL" id="RYP04029.1"/>
    </source>
</evidence>
<name>A0A4V1XAV1_9PEZI</name>
<reference evidence="7 8" key="1">
    <citation type="submission" date="2018-06" db="EMBL/GenBank/DDBJ databases">
        <title>Complete Genomes of Monosporascus.</title>
        <authorList>
            <person name="Robinson A.J."/>
            <person name="Natvig D.O."/>
        </authorList>
    </citation>
    <scope>NUCLEOTIDE SEQUENCE [LARGE SCALE GENOMIC DNA]</scope>
    <source>
        <strain evidence="7 8">CBS 110550</strain>
    </source>
</reference>